<dbReference type="EMBL" id="BQNB010019208">
    <property type="protein sequence ID" value="GJT82874.1"/>
    <property type="molecule type" value="Genomic_DNA"/>
</dbReference>
<accession>A0ABQ5H627</accession>
<reference evidence="1" key="1">
    <citation type="journal article" date="2022" name="Int. J. Mol. Sci.">
        <title>Draft Genome of Tanacetum Coccineum: Genomic Comparison of Closely Related Tanacetum-Family Plants.</title>
        <authorList>
            <person name="Yamashiro T."/>
            <person name="Shiraishi A."/>
            <person name="Nakayama K."/>
            <person name="Satake H."/>
        </authorList>
    </citation>
    <scope>NUCLEOTIDE SEQUENCE</scope>
</reference>
<keyword evidence="2" id="KW-1185">Reference proteome</keyword>
<name>A0ABQ5H627_9ASTR</name>
<sequence>MESSSRNNTQLPSSTKDAYSRKRIIAVTRLKILKRHDYGYLDEIEVRRQDQQLYTFKEGDFLRLRLQDIEDMLLLLVQQKLTNLMINECVKSYQKKLNLTKPDTFRPDLKKRTAYSTYSDPQRVIYEDQNNSNRLMRTDKLHKFNDGTLNSVRIALHDITSGIRMEYLPKKKWSGLDKR</sequence>
<organism evidence="1 2">
    <name type="scientific">Tanacetum coccineum</name>
    <dbReference type="NCBI Taxonomy" id="301880"/>
    <lineage>
        <taxon>Eukaryota</taxon>
        <taxon>Viridiplantae</taxon>
        <taxon>Streptophyta</taxon>
        <taxon>Embryophyta</taxon>
        <taxon>Tracheophyta</taxon>
        <taxon>Spermatophyta</taxon>
        <taxon>Magnoliopsida</taxon>
        <taxon>eudicotyledons</taxon>
        <taxon>Gunneridae</taxon>
        <taxon>Pentapetalae</taxon>
        <taxon>asterids</taxon>
        <taxon>campanulids</taxon>
        <taxon>Asterales</taxon>
        <taxon>Asteraceae</taxon>
        <taxon>Asteroideae</taxon>
        <taxon>Anthemideae</taxon>
        <taxon>Anthemidinae</taxon>
        <taxon>Tanacetum</taxon>
    </lineage>
</organism>
<evidence type="ECO:0000313" key="1">
    <source>
        <dbReference type="EMBL" id="GJT82874.1"/>
    </source>
</evidence>
<comment type="caution">
    <text evidence="1">The sequence shown here is derived from an EMBL/GenBank/DDBJ whole genome shotgun (WGS) entry which is preliminary data.</text>
</comment>
<proteinExistence type="predicted"/>
<protein>
    <submittedName>
        <fullName evidence="1">Uncharacterized protein</fullName>
    </submittedName>
</protein>
<evidence type="ECO:0000313" key="2">
    <source>
        <dbReference type="Proteomes" id="UP001151760"/>
    </source>
</evidence>
<reference evidence="1" key="2">
    <citation type="submission" date="2022-01" db="EMBL/GenBank/DDBJ databases">
        <authorList>
            <person name="Yamashiro T."/>
            <person name="Shiraishi A."/>
            <person name="Satake H."/>
            <person name="Nakayama K."/>
        </authorList>
    </citation>
    <scope>NUCLEOTIDE SEQUENCE</scope>
</reference>
<gene>
    <name evidence="1" type="ORF">Tco_1057216</name>
</gene>
<dbReference type="Proteomes" id="UP001151760">
    <property type="component" value="Unassembled WGS sequence"/>
</dbReference>